<protein>
    <recommendedName>
        <fullName evidence="2 13">Kinetochore protein Spc24</fullName>
    </recommendedName>
</protein>
<evidence type="ECO:0000256" key="2">
    <source>
        <dbReference type="ARBA" id="ARBA00013690"/>
    </source>
</evidence>
<dbReference type="InterPro" id="IPR013252">
    <property type="entry name" value="Ndc80_Spc24"/>
</dbReference>
<evidence type="ECO:0000256" key="8">
    <source>
        <dbReference type="ARBA" id="ARBA00023242"/>
    </source>
</evidence>
<dbReference type="GO" id="GO:0005730">
    <property type="term" value="C:nucleolus"/>
    <property type="evidence" value="ECO:0007669"/>
    <property type="project" value="Ensembl"/>
</dbReference>
<gene>
    <name evidence="15" type="primary">SPC24</name>
</gene>
<name>F6RME9_ORNAN</name>
<comment type="similarity">
    <text evidence="1 13">Belongs to the SPC24 family.</text>
</comment>
<keyword evidence="5 13" id="KW-0498">Mitosis</keyword>
<evidence type="ECO:0000256" key="10">
    <source>
        <dbReference type="ARBA" id="ARBA00023328"/>
    </source>
</evidence>
<evidence type="ECO:0000256" key="3">
    <source>
        <dbReference type="ARBA" id="ARBA00022454"/>
    </source>
</evidence>
<dbReference type="AlphaFoldDB" id="F6RME9"/>
<comment type="function">
    <text evidence="11">Acts as a component of the essential kinetochore-associated NDC80 complex, which is required for chromosome segregation and spindle checkpoint activity. Required for kinetochore integrity and the organization of stable microtubule binding sites in the outer plate of the kinetochore. The NDC80 complex synergistically enhances the affinity of the SKA1 complex for microtubules and may allow the NDC80 complex to track depolymerizing microtubules.</text>
</comment>
<dbReference type="PANTHER" id="PTHR22142">
    <property type="match status" value="1"/>
</dbReference>
<dbReference type="PANTHER" id="PTHR22142:SF2">
    <property type="entry name" value="KINETOCHORE PROTEIN SPC24"/>
    <property type="match status" value="1"/>
</dbReference>
<evidence type="ECO:0000256" key="9">
    <source>
        <dbReference type="ARBA" id="ARBA00023306"/>
    </source>
</evidence>
<organism evidence="15 16">
    <name type="scientific">Ornithorhynchus anatinus</name>
    <name type="common">Duckbill platypus</name>
    <dbReference type="NCBI Taxonomy" id="9258"/>
    <lineage>
        <taxon>Eukaryota</taxon>
        <taxon>Metazoa</taxon>
        <taxon>Chordata</taxon>
        <taxon>Craniata</taxon>
        <taxon>Vertebrata</taxon>
        <taxon>Euteleostomi</taxon>
        <taxon>Mammalia</taxon>
        <taxon>Monotremata</taxon>
        <taxon>Ornithorhynchidae</taxon>
        <taxon>Ornithorhynchus</taxon>
    </lineage>
</organism>
<dbReference type="Ensembl" id="ENSOANT00000032159.3">
    <property type="protein sequence ID" value="ENSOANP00000028362.3"/>
    <property type="gene ID" value="ENSOANG00000022229.3"/>
</dbReference>
<dbReference type="Gene3D" id="3.30.160.570">
    <property type="entry name" value="Ncd80 complex, Spc24 subunit"/>
    <property type="match status" value="1"/>
</dbReference>
<dbReference type="InParanoid" id="F6RME9"/>
<keyword evidence="10 13" id="KW-0137">Centromere</keyword>
<dbReference type="CDD" id="cd11565">
    <property type="entry name" value="RWD_Spc24"/>
    <property type="match status" value="1"/>
</dbReference>
<reference evidence="15" key="2">
    <citation type="submission" date="2025-08" db="UniProtKB">
        <authorList>
            <consortium name="Ensembl"/>
        </authorList>
    </citation>
    <scope>IDENTIFICATION</scope>
    <source>
        <strain evidence="15">Glennie</strain>
    </source>
</reference>
<dbReference type="KEGG" id="oaa:100079490"/>
<evidence type="ECO:0000256" key="7">
    <source>
        <dbReference type="ARBA" id="ARBA00023054"/>
    </source>
</evidence>
<reference evidence="15" key="3">
    <citation type="submission" date="2025-09" db="UniProtKB">
        <authorList>
            <consortium name="Ensembl"/>
        </authorList>
    </citation>
    <scope>IDENTIFICATION</scope>
    <source>
        <strain evidence="15">Glennie</strain>
    </source>
</reference>
<comment type="subcellular location">
    <subcellularLocation>
        <location evidence="13">Nucleus</location>
    </subcellularLocation>
    <subcellularLocation>
        <location evidence="13">Chromosome</location>
        <location evidence="13">Centromere</location>
        <location evidence="13">Kinetochore</location>
    </subcellularLocation>
</comment>
<dbReference type="Pfam" id="PF08286">
    <property type="entry name" value="Spc24"/>
    <property type="match status" value="1"/>
</dbReference>
<evidence type="ECO:0000313" key="15">
    <source>
        <dbReference type="Ensembl" id="ENSOANP00000028362.3"/>
    </source>
</evidence>
<evidence type="ECO:0000256" key="6">
    <source>
        <dbReference type="ARBA" id="ARBA00022838"/>
    </source>
</evidence>
<evidence type="ECO:0000256" key="1">
    <source>
        <dbReference type="ARBA" id="ARBA00007804"/>
    </source>
</evidence>
<dbReference type="STRING" id="9258.ENSOANP00000028362"/>
<dbReference type="HOGENOM" id="CLU_119584_0_0_1"/>
<comment type="subunit">
    <text evidence="12">Component of the NDC80 complex, which consists of NDC80/HEC1, CDCA1, SPBC24 and SPBC25. The NDC80 complex is formed by two subcomplexes composed of NDC80/HEC1-CDCA1 and SPBC24-SPBC25. Each subcomplex is formed by parallel interactions through the coiled-coil domains of individual subunits. Formation of a tetrameric complex is mediated by interactions between the C-terminal regions of both subunits of the NDC80/HEC1-CDCA1 subcomplex and the N-terminal regions of both subunits of the SPBC24-SPBC25 complex. The tetrameric NDC80 complex has an elongated rod-like structure with globular domains at either end.</text>
</comment>
<dbReference type="GO" id="GO:0051301">
    <property type="term" value="P:cell division"/>
    <property type="evidence" value="ECO:0007669"/>
    <property type="project" value="UniProtKB-UniRule"/>
</dbReference>
<dbReference type="eggNOG" id="ENOG502S26V">
    <property type="taxonomic scope" value="Eukaryota"/>
</dbReference>
<proteinExistence type="inferred from homology"/>
<dbReference type="Bgee" id="ENSOANG00000022229">
    <property type="expression patterns" value="Expressed in fibroblast and 5 other cell types or tissues"/>
</dbReference>
<keyword evidence="8 13" id="KW-0539">Nucleus</keyword>
<keyword evidence="7 14" id="KW-0175">Coiled coil</keyword>
<dbReference type="GeneTree" id="ENSGT00390000005584"/>
<keyword evidence="9 13" id="KW-0131">Cell cycle</keyword>
<feature type="coiled-coil region" evidence="14">
    <location>
        <begin position="73"/>
        <end position="131"/>
    </location>
</feature>
<dbReference type="GO" id="GO:0007059">
    <property type="term" value="P:chromosome segregation"/>
    <property type="evidence" value="ECO:0000318"/>
    <property type="project" value="GO_Central"/>
</dbReference>
<keyword evidence="3 13" id="KW-0158">Chromosome</keyword>
<dbReference type="Proteomes" id="UP000002279">
    <property type="component" value="Chromosome X2"/>
</dbReference>
<reference evidence="15 16" key="1">
    <citation type="journal article" date="2008" name="Nature">
        <title>Genome analysis of the platypus reveals unique signatures of evolution.</title>
        <authorList>
            <person name="Warren W.C."/>
            <person name="Hillier L.W."/>
            <person name="Marshall Graves J.A."/>
            <person name="Birney E."/>
            <person name="Ponting C.P."/>
            <person name="Grutzner F."/>
            <person name="Belov K."/>
            <person name="Miller W."/>
            <person name="Clarke L."/>
            <person name="Chinwalla A.T."/>
            <person name="Yang S.P."/>
            <person name="Heger A."/>
            <person name="Locke D.P."/>
            <person name="Miethke P."/>
            <person name="Waters P.D."/>
            <person name="Veyrunes F."/>
            <person name="Fulton L."/>
            <person name="Fulton B."/>
            <person name="Graves T."/>
            <person name="Wallis J."/>
            <person name="Puente X.S."/>
            <person name="Lopez-Otin C."/>
            <person name="Ordonez G.R."/>
            <person name="Eichler E.E."/>
            <person name="Chen L."/>
            <person name="Cheng Z."/>
            <person name="Deakin J.E."/>
            <person name="Alsop A."/>
            <person name="Thompson K."/>
            <person name="Kirby P."/>
            <person name="Papenfuss A.T."/>
            <person name="Wakefield M.J."/>
            <person name="Olender T."/>
            <person name="Lancet D."/>
            <person name="Huttley G.A."/>
            <person name="Smit A.F."/>
            <person name="Pask A."/>
            <person name="Temple-Smith P."/>
            <person name="Batzer M.A."/>
            <person name="Walker J.A."/>
            <person name="Konkel M.K."/>
            <person name="Harris R.S."/>
            <person name="Whittington C.M."/>
            <person name="Wong E.S."/>
            <person name="Gemmell N.J."/>
            <person name="Buschiazzo E."/>
            <person name="Vargas Jentzsch I.M."/>
            <person name="Merkel A."/>
            <person name="Schmitz J."/>
            <person name="Zemann A."/>
            <person name="Churakov G."/>
            <person name="Kriegs J.O."/>
            <person name="Brosius J."/>
            <person name="Murchison E.P."/>
            <person name="Sachidanandam R."/>
            <person name="Smith C."/>
            <person name="Hannon G.J."/>
            <person name="Tsend-Ayush E."/>
            <person name="McMillan D."/>
            <person name="Attenborough R."/>
            <person name="Rens W."/>
            <person name="Ferguson-Smith M."/>
            <person name="Lefevre C.M."/>
            <person name="Sharp J.A."/>
            <person name="Nicholas K.R."/>
            <person name="Ray D.A."/>
            <person name="Kube M."/>
            <person name="Reinhardt R."/>
            <person name="Pringle T.H."/>
            <person name="Taylor J."/>
            <person name="Jones R.C."/>
            <person name="Nixon B."/>
            <person name="Dacheux J.L."/>
            <person name="Niwa H."/>
            <person name="Sekita Y."/>
            <person name="Huang X."/>
            <person name="Stark A."/>
            <person name="Kheradpour P."/>
            <person name="Kellis M."/>
            <person name="Flicek P."/>
            <person name="Chen Y."/>
            <person name="Webber C."/>
            <person name="Hardison R."/>
            <person name="Nelson J."/>
            <person name="Hallsworth-Pepin K."/>
            <person name="Delehaunty K."/>
            <person name="Markovic C."/>
            <person name="Minx P."/>
            <person name="Feng Y."/>
            <person name="Kremitzki C."/>
            <person name="Mitreva M."/>
            <person name="Glasscock J."/>
            <person name="Wylie T."/>
            <person name="Wohldmann P."/>
            <person name="Thiru P."/>
            <person name="Nhan M.N."/>
            <person name="Pohl C.S."/>
            <person name="Smith S.M."/>
            <person name="Hou S."/>
            <person name="Nefedov M."/>
            <person name="de Jong P.J."/>
            <person name="Renfree M.B."/>
            <person name="Mardis E.R."/>
            <person name="Wilson R.K."/>
        </authorList>
    </citation>
    <scope>NUCLEOTIDE SEQUENCE [LARGE SCALE GENOMIC DNA]</scope>
    <source>
        <strain evidence="15 16">Glennie</strain>
    </source>
</reference>
<evidence type="ECO:0000313" key="16">
    <source>
        <dbReference type="Proteomes" id="UP000002279"/>
    </source>
</evidence>
<dbReference type="FunFam" id="3.30.160.570:FF:000001">
    <property type="entry name" value="SPC24, NDC80 kinetochore complex component"/>
    <property type="match status" value="1"/>
</dbReference>
<dbReference type="GO" id="GO:0005654">
    <property type="term" value="C:nucleoplasm"/>
    <property type="evidence" value="ECO:0007669"/>
    <property type="project" value="Ensembl"/>
</dbReference>
<dbReference type="GeneID" id="100079490"/>
<keyword evidence="6 13" id="KW-0995">Kinetochore</keyword>
<evidence type="ECO:0000256" key="13">
    <source>
        <dbReference type="RuleBase" id="RU368011"/>
    </source>
</evidence>
<keyword evidence="4 13" id="KW-0132">Cell division</keyword>
<accession>F6RME9</accession>
<evidence type="ECO:0000256" key="14">
    <source>
        <dbReference type="SAM" id="Coils"/>
    </source>
</evidence>
<dbReference type="GO" id="GO:0008608">
    <property type="term" value="P:attachment of spindle microtubules to kinetochore"/>
    <property type="evidence" value="ECO:0007669"/>
    <property type="project" value="Ensembl"/>
</dbReference>
<dbReference type="FunCoup" id="F6RME9">
    <property type="interactions" value="999"/>
</dbReference>
<dbReference type="GO" id="GO:0031262">
    <property type="term" value="C:Ndc80 complex"/>
    <property type="evidence" value="ECO:0000318"/>
    <property type="project" value="GO_Central"/>
</dbReference>
<evidence type="ECO:0000256" key="11">
    <source>
        <dbReference type="ARBA" id="ARBA00045419"/>
    </source>
</evidence>
<dbReference type="OrthoDB" id="6432863at2759"/>
<dbReference type="CTD" id="147841"/>
<evidence type="ECO:0000256" key="12">
    <source>
        <dbReference type="ARBA" id="ARBA00064545"/>
    </source>
</evidence>
<keyword evidence="16" id="KW-1185">Reference proteome</keyword>
<evidence type="ECO:0000256" key="4">
    <source>
        <dbReference type="ARBA" id="ARBA00022618"/>
    </source>
</evidence>
<dbReference type="RefSeq" id="XP_028908954.1">
    <property type="nucleotide sequence ID" value="XM_029053121.2"/>
</dbReference>
<dbReference type="OMA" id="SEENACQ"/>
<sequence length="196" mass="22775">MAAFSDLEKVNQELLKFLHANRSGTLLRRLLERQEQLGDRLLETQDDASRKLKDALALEEGVARKFLDKREEMQCTVSMMEQVEKELQEATEKNASLKAELNMLSNELKELKDIEVEIQRLEEEVGEDTAVIPSTVYMTQLYHRISKIEWDFECEPTLIKGIHHGPEIAHPIHIDSAQHSKKFVSDYLWSLINTQW</sequence>
<evidence type="ECO:0000256" key="5">
    <source>
        <dbReference type="ARBA" id="ARBA00022776"/>
    </source>
</evidence>